<protein>
    <submittedName>
        <fullName evidence="1">Uncharacterized protein</fullName>
    </submittedName>
</protein>
<dbReference type="AlphaFoldDB" id="A0A6J4VV79"/>
<organism evidence="1">
    <name type="scientific">uncultured Thermomicrobiales bacterium</name>
    <dbReference type="NCBI Taxonomy" id="1645740"/>
    <lineage>
        <taxon>Bacteria</taxon>
        <taxon>Pseudomonadati</taxon>
        <taxon>Thermomicrobiota</taxon>
        <taxon>Thermomicrobia</taxon>
        <taxon>Thermomicrobiales</taxon>
        <taxon>environmental samples</taxon>
    </lineage>
</organism>
<accession>A0A6J4VV79</accession>
<reference evidence="1" key="1">
    <citation type="submission" date="2020-02" db="EMBL/GenBank/DDBJ databases">
        <authorList>
            <person name="Meier V. D."/>
        </authorList>
    </citation>
    <scope>NUCLEOTIDE SEQUENCE</scope>
    <source>
        <strain evidence="1">AVDCRST_MAG18</strain>
    </source>
</reference>
<evidence type="ECO:0000313" key="1">
    <source>
        <dbReference type="EMBL" id="CAA9590398.1"/>
    </source>
</evidence>
<name>A0A6J4VV79_9BACT</name>
<sequence>MPLHDHRRGLHAAMAGTGDPYAILTVERLALCMGLHGGERIAAPHPELEPLVAASLLTVHNGTYRPNFFIADREETALIDQHARGIGAQLAERLLVRWLTIAAAYATLAISRERSLAEMAFLLIGDRVLDVGLLDALAADGALMPPAPARPDPANPEARYYFWLIAGAAAHLGRYGQRAIPLPWPGWSLITFGQYHLGASSNAARDELEAGARQSLLAGEAQTPAALARSFALPSLGPEDTGRWMAVERDCTADLLAVYHEAATDLRALHAGLRAGAGAPSSFGEFFCWYDHVAYAHAIDALIAAGVLSIPAARFAAMLWHDAGGGAF</sequence>
<dbReference type="EMBL" id="CADCWN010000400">
    <property type="protein sequence ID" value="CAA9590398.1"/>
    <property type="molecule type" value="Genomic_DNA"/>
</dbReference>
<gene>
    <name evidence="1" type="ORF">AVDCRST_MAG18-5005</name>
</gene>
<proteinExistence type="predicted"/>